<reference evidence="1 2" key="1">
    <citation type="submission" date="2018-08" db="EMBL/GenBank/DDBJ databases">
        <title>A genome reference for cultivated species of the human gut microbiota.</title>
        <authorList>
            <person name="Zou Y."/>
            <person name="Xue W."/>
            <person name="Luo G."/>
        </authorList>
    </citation>
    <scope>NUCLEOTIDE SEQUENCE [LARGE SCALE GENOMIC DNA]</scope>
    <source>
        <strain evidence="1 2">AM16-11</strain>
    </source>
</reference>
<sequence length="89" mass="10093">MLNIKWDNGVIGYLSENEKELCGKIDREISAINTVSKTEISVVISIECGNQFHIKKDTGSLIGYMNAEQCWYALKGIMTSLLYMERQVD</sequence>
<dbReference type="RefSeq" id="WP_118257248.1">
    <property type="nucleotide sequence ID" value="NZ_QRKN01000001.1"/>
</dbReference>
<protein>
    <submittedName>
        <fullName evidence="1">Uncharacterized protein</fullName>
    </submittedName>
</protein>
<name>A0A414ZR80_9FIRM</name>
<proteinExistence type="predicted"/>
<dbReference type="Proteomes" id="UP000285865">
    <property type="component" value="Unassembled WGS sequence"/>
</dbReference>
<comment type="caution">
    <text evidence="1">The sequence shown here is derived from an EMBL/GenBank/DDBJ whole genome shotgun (WGS) entry which is preliminary data.</text>
</comment>
<evidence type="ECO:0000313" key="1">
    <source>
        <dbReference type="EMBL" id="RHI25772.1"/>
    </source>
</evidence>
<dbReference type="AlphaFoldDB" id="A0A414ZR80"/>
<evidence type="ECO:0000313" key="2">
    <source>
        <dbReference type="Proteomes" id="UP000285865"/>
    </source>
</evidence>
<organism evidence="1 2">
    <name type="scientific">Agathobacter rectalis</name>
    <dbReference type="NCBI Taxonomy" id="39491"/>
    <lineage>
        <taxon>Bacteria</taxon>
        <taxon>Bacillati</taxon>
        <taxon>Bacillota</taxon>
        <taxon>Clostridia</taxon>
        <taxon>Lachnospirales</taxon>
        <taxon>Lachnospiraceae</taxon>
        <taxon>Agathobacter</taxon>
    </lineage>
</organism>
<gene>
    <name evidence="1" type="ORF">DW172_03565</name>
</gene>
<accession>A0A414ZR80</accession>
<dbReference type="EMBL" id="QRKN01000001">
    <property type="protein sequence ID" value="RHI25772.1"/>
    <property type="molecule type" value="Genomic_DNA"/>
</dbReference>